<dbReference type="Proteomes" id="UP001058098">
    <property type="component" value="Chromosome"/>
</dbReference>
<evidence type="ECO:0000259" key="1">
    <source>
        <dbReference type="Pfam" id="PF03358"/>
    </source>
</evidence>
<evidence type="ECO:0000313" key="2">
    <source>
        <dbReference type="EMBL" id="UVC18456.1"/>
    </source>
</evidence>
<dbReference type="SUPFAM" id="SSF52218">
    <property type="entry name" value="Flavoproteins"/>
    <property type="match status" value="1"/>
</dbReference>
<name>A0ABY5R4M8_9HYPH</name>
<dbReference type="PANTHER" id="PTHR30543:SF21">
    <property type="entry name" value="NAD(P)H-DEPENDENT FMN REDUCTASE LOT6"/>
    <property type="match status" value="1"/>
</dbReference>
<dbReference type="EMBL" id="CP062229">
    <property type="protein sequence ID" value="UVC18456.1"/>
    <property type="molecule type" value="Genomic_DNA"/>
</dbReference>
<organism evidence="2 3">
    <name type="scientific">Mesorhizobium onobrychidis</name>
    <dbReference type="NCBI Taxonomy" id="2775404"/>
    <lineage>
        <taxon>Bacteria</taxon>
        <taxon>Pseudomonadati</taxon>
        <taxon>Pseudomonadota</taxon>
        <taxon>Alphaproteobacteria</taxon>
        <taxon>Hyphomicrobiales</taxon>
        <taxon>Phyllobacteriaceae</taxon>
        <taxon>Mesorhizobium</taxon>
    </lineage>
</organism>
<dbReference type="InterPro" id="IPR029039">
    <property type="entry name" value="Flavoprotein-like_sf"/>
</dbReference>
<evidence type="ECO:0000313" key="3">
    <source>
        <dbReference type="Proteomes" id="UP001058098"/>
    </source>
</evidence>
<keyword evidence="3" id="KW-1185">Reference proteome</keyword>
<protein>
    <submittedName>
        <fullName evidence="2">NAD(P)H-dependent oxidoreductase</fullName>
    </submittedName>
</protein>
<gene>
    <name evidence="2" type="ORF">IHQ72_16105</name>
</gene>
<dbReference type="RefSeq" id="WP_258123342.1">
    <property type="nucleotide sequence ID" value="NZ_CP062229.1"/>
</dbReference>
<dbReference type="InterPro" id="IPR005025">
    <property type="entry name" value="FMN_Rdtase-like_dom"/>
</dbReference>
<dbReference type="Gene3D" id="3.40.50.360">
    <property type="match status" value="1"/>
</dbReference>
<reference evidence="2" key="1">
    <citation type="submission" date="2020-09" db="EMBL/GenBank/DDBJ databases">
        <title>Rhizobia associated with sainfoin plants.</title>
        <authorList>
            <person name="Asharfi S."/>
            <person name="Kuzmanovic N."/>
            <person name="Bunk B."/>
            <person name="Sproeer C."/>
            <person name="Becker M."/>
            <person name="Thuenen T."/>
        </authorList>
    </citation>
    <scope>NUCLEOTIDE SEQUENCE</scope>
    <source>
        <strain evidence="2">OM4</strain>
    </source>
</reference>
<proteinExistence type="predicted"/>
<dbReference type="InterPro" id="IPR050712">
    <property type="entry name" value="NAD(P)H-dep_reductase"/>
</dbReference>
<dbReference type="PANTHER" id="PTHR30543">
    <property type="entry name" value="CHROMATE REDUCTASE"/>
    <property type="match status" value="1"/>
</dbReference>
<dbReference type="Pfam" id="PF03358">
    <property type="entry name" value="FMN_red"/>
    <property type="match status" value="1"/>
</dbReference>
<sequence>MTAYKVGYLIGSLAKGSLNRKLAKALVNLAPAELSMAEIPFKDLPLYSYDYDADFPPPARALKDALAAVEAVLFVTPEYNRSIPGGLKNAIDWASRPYGQNSFTRKPSAIIGTSPGMLGTALAQQSLRGVLAFCNSPLMNAIEAYIQFKPGLITDDGEVTDPSTEEFLRDYMMQFHRFITLVYTALPRPEPIPAKEGQEGPR</sequence>
<feature type="domain" description="NADPH-dependent FMN reductase-like" evidence="1">
    <location>
        <begin position="5"/>
        <end position="147"/>
    </location>
</feature>
<accession>A0ABY5R4M8</accession>